<dbReference type="Proteomes" id="UP000183200">
    <property type="component" value="Unassembled WGS sequence"/>
</dbReference>
<dbReference type="Pfam" id="PF02469">
    <property type="entry name" value="Fasciclin"/>
    <property type="match status" value="1"/>
</dbReference>
<dbReference type="InterPro" id="IPR000782">
    <property type="entry name" value="FAS1_domain"/>
</dbReference>
<evidence type="ECO:0000313" key="2">
    <source>
        <dbReference type="EMBL" id="SDM77099.1"/>
    </source>
</evidence>
<dbReference type="PROSITE" id="PS50213">
    <property type="entry name" value="FAS1"/>
    <property type="match status" value="1"/>
</dbReference>
<dbReference type="Gene3D" id="2.30.180.10">
    <property type="entry name" value="FAS1 domain"/>
    <property type="match status" value="1"/>
</dbReference>
<organism evidence="2 3">
    <name type="scientific">Pedobacter steynii</name>
    <dbReference type="NCBI Taxonomy" id="430522"/>
    <lineage>
        <taxon>Bacteria</taxon>
        <taxon>Pseudomonadati</taxon>
        <taxon>Bacteroidota</taxon>
        <taxon>Sphingobacteriia</taxon>
        <taxon>Sphingobacteriales</taxon>
        <taxon>Sphingobacteriaceae</taxon>
        <taxon>Pedobacter</taxon>
    </lineage>
</organism>
<evidence type="ECO:0000259" key="1">
    <source>
        <dbReference type="PROSITE" id="PS50213"/>
    </source>
</evidence>
<feature type="domain" description="FAS1" evidence="1">
    <location>
        <begin position="62"/>
        <end position="238"/>
    </location>
</feature>
<keyword evidence="3" id="KW-1185">Reference proteome</keyword>
<sequence length="262" mass="29116">MKPASAYAGFITVKNKYILMKNDMLKIIKTSAAILSVMCCILMSCSKDSYFVDTGVHNAKYNGTILQYLKSKPVLFDSLVMAIDAAGMNEVFEKENITFFAPANSCIHKAVKWLNEDLRSDGRDTVSKLTQIKPEVWKEVFSKYIFKGSYVLKDIPQIDTLELAAFGGQGYASYGGRSMNIGVFYNNANGIKYVGYRQLVLSFIPDFSNPKIGLIHTPIATSDIQPTNGVIHVLRYQGHSLDFESKRFITSAKSAGILKANE</sequence>
<evidence type="ECO:0000313" key="3">
    <source>
        <dbReference type="Proteomes" id="UP000183200"/>
    </source>
</evidence>
<accession>A0A1G9VXT5</accession>
<reference evidence="3" key="1">
    <citation type="submission" date="2016-10" db="EMBL/GenBank/DDBJ databases">
        <authorList>
            <person name="Varghese N."/>
            <person name="Submissions S."/>
        </authorList>
    </citation>
    <scope>NUCLEOTIDE SEQUENCE [LARGE SCALE GENOMIC DNA]</scope>
    <source>
        <strain evidence="3">DSM 19110</strain>
    </source>
</reference>
<dbReference type="InterPro" id="IPR036378">
    <property type="entry name" value="FAS1_dom_sf"/>
</dbReference>
<protein>
    <submittedName>
        <fullName evidence="2">Fasciclin domain-containing protein</fullName>
    </submittedName>
</protein>
<dbReference type="SUPFAM" id="SSF82153">
    <property type="entry name" value="FAS1 domain"/>
    <property type="match status" value="1"/>
</dbReference>
<dbReference type="OrthoDB" id="1097608at2"/>
<dbReference type="EMBL" id="FNGY01000005">
    <property type="protein sequence ID" value="SDM77099.1"/>
    <property type="molecule type" value="Genomic_DNA"/>
</dbReference>
<name>A0A1G9VXT5_9SPHI</name>
<proteinExistence type="predicted"/>
<gene>
    <name evidence="2" type="ORF">SAMN05421820_10513</name>
</gene>
<dbReference type="AlphaFoldDB" id="A0A1G9VXT5"/>